<feature type="region of interest" description="Disordered" evidence="1">
    <location>
        <begin position="215"/>
        <end position="261"/>
    </location>
</feature>
<evidence type="ECO:0000256" key="1">
    <source>
        <dbReference type="SAM" id="MobiDB-lite"/>
    </source>
</evidence>
<protein>
    <submittedName>
        <fullName evidence="2">Uncharacterized protein</fullName>
    </submittedName>
</protein>
<keyword evidence="3" id="KW-1185">Reference proteome</keyword>
<dbReference type="EMBL" id="LT985188">
    <property type="protein sequence ID" value="SPD86175.1"/>
    <property type="molecule type" value="Genomic_DNA"/>
</dbReference>
<name>A0A2N9JFC2_9ACTN</name>
<dbReference type="AlphaFoldDB" id="A0A2N9JFC2"/>
<organism evidence="2 3">
    <name type="scientific">Micropruina glycogenica</name>
    <dbReference type="NCBI Taxonomy" id="75385"/>
    <lineage>
        <taxon>Bacteria</taxon>
        <taxon>Bacillati</taxon>
        <taxon>Actinomycetota</taxon>
        <taxon>Actinomycetes</taxon>
        <taxon>Propionibacteriales</taxon>
        <taxon>Nocardioidaceae</taxon>
        <taxon>Micropruina</taxon>
    </lineage>
</organism>
<feature type="compositionally biased region" description="Basic and acidic residues" evidence="1">
    <location>
        <begin position="215"/>
        <end position="239"/>
    </location>
</feature>
<gene>
    <name evidence="2" type="ORF">MPLG2_1139</name>
</gene>
<sequence>MLVGRPPGGALSTPDDGARHVQVGGGLSAARKNERVQRPDLLTQIVAPPLQPVDAGLHDAQRLPGRIVGQGCGQVGPQVEQLVLDQPQRLVKGFGQVAAAGDHAEHRVGFVHLAVGLDPQVGLGRERHVRQAGLAGVAGSGVDPGQLHHGFSLTMVARGRRWVWQTRSGAALSSPSGRVRSRLDRLFRFGHGVTESESAQWFWLQLRQRRQRVEERSASVDQRRGDVGHGDVHAGDDRGRRHHHRRSGEDPLHPELVRVAG</sequence>
<feature type="compositionally biased region" description="Basic and acidic residues" evidence="1">
    <location>
        <begin position="247"/>
        <end position="261"/>
    </location>
</feature>
<accession>A0A2N9JFC2</accession>
<dbReference type="Proteomes" id="UP000238164">
    <property type="component" value="Chromosome 1"/>
</dbReference>
<reference evidence="2 3" key="1">
    <citation type="submission" date="2018-02" db="EMBL/GenBank/DDBJ databases">
        <authorList>
            <person name="Cohen D.B."/>
            <person name="Kent A.D."/>
        </authorList>
    </citation>
    <scope>NUCLEOTIDE SEQUENCE [LARGE SCALE GENOMIC DNA]</scope>
    <source>
        <strain evidence="2">1</strain>
    </source>
</reference>
<evidence type="ECO:0000313" key="2">
    <source>
        <dbReference type="EMBL" id="SPD86175.1"/>
    </source>
</evidence>
<proteinExistence type="predicted"/>
<dbReference type="KEGG" id="mgg:MPLG2_1139"/>
<evidence type="ECO:0000313" key="3">
    <source>
        <dbReference type="Proteomes" id="UP000238164"/>
    </source>
</evidence>